<dbReference type="Pfam" id="PF13482">
    <property type="entry name" value="RNase_H_2"/>
    <property type="match status" value="1"/>
</dbReference>
<evidence type="ECO:0000259" key="1">
    <source>
        <dbReference type="Pfam" id="PF13482"/>
    </source>
</evidence>
<sequence>MSLKNKLNRLKPHISTGVQIEKDLNVPESSVLEIPFREQWESENVFPYVLDQNYCLIREVKYPLSQLHGHYHFQDFLTAVEIWNKQSISHPLSAAGHRADELFFFDTETTGLGGGVGNTIFLLGYASVSGNELVLRQHILPNPGAEVPLYHSFLEKVNYKTLVTYNGKSFDWPQVKTRHTLVRDHVPKLPSFGHFDLFHSARRLWKHRLDRLKLAVVEKEVLGVERIDDIPGFLAPMIYFDFIESKQPDGMIGILKHNEVDILSLVTLYTHLTFQICGIDPNRSRMETFEVGRWFAALGEENEAKKVLTRLTNGNDLPSDHAKLALAFQLKKEREWEKVVNLLSETVNSEDLGIVQESCLELTKIYEHRIKDVEIARKYCIKAMDSVSQLQRKKKDTHPLSLYQLELRLKRLEKKLGKFPG</sequence>
<dbReference type="PANTHER" id="PTHR38462">
    <property type="entry name" value="EXONUCLEASE-LIKE PROTEIN"/>
    <property type="match status" value="1"/>
</dbReference>
<dbReference type="Proteomes" id="UP000295132">
    <property type="component" value="Unassembled WGS sequence"/>
</dbReference>
<protein>
    <recommendedName>
        <fullName evidence="1">YprB ribonuclease H-like domain-containing protein</fullName>
    </recommendedName>
</protein>
<feature type="domain" description="YprB ribonuclease H-like" evidence="1">
    <location>
        <begin position="104"/>
        <end position="272"/>
    </location>
</feature>
<accession>A0A4R5VPS0</accession>
<gene>
    <name evidence="2" type="ORF">E2K98_16495</name>
</gene>
<dbReference type="SUPFAM" id="SSF53098">
    <property type="entry name" value="Ribonuclease H-like"/>
    <property type="match status" value="1"/>
</dbReference>
<dbReference type="EMBL" id="SMYO01000007">
    <property type="protein sequence ID" value="TDK60305.1"/>
    <property type="molecule type" value="Genomic_DNA"/>
</dbReference>
<comment type="caution">
    <text evidence="2">The sequence shown here is derived from an EMBL/GenBank/DDBJ whole genome shotgun (WGS) entry which is preliminary data.</text>
</comment>
<dbReference type="InterPro" id="IPR012337">
    <property type="entry name" value="RNaseH-like_sf"/>
</dbReference>
<dbReference type="PANTHER" id="PTHR38462:SF1">
    <property type="entry name" value="YPRB RIBONUCLEASE H-LIKE DOMAIN-CONTAINING PROTEIN"/>
    <property type="match status" value="1"/>
</dbReference>
<proteinExistence type="predicted"/>
<dbReference type="InterPro" id="IPR038720">
    <property type="entry name" value="YprB_RNase_H-like_dom"/>
</dbReference>
<name>A0A4R5VPS0_9BACI</name>
<evidence type="ECO:0000313" key="3">
    <source>
        <dbReference type="Proteomes" id="UP000295132"/>
    </source>
</evidence>
<dbReference type="RefSeq" id="WP_133335975.1">
    <property type="nucleotide sequence ID" value="NZ_SMYO01000007.1"/>
</dbReference>
<dbReference type="AlphaFoldDB" id="A0A4R5VPS0"/>
<organism evidence="2 3">
    <name type="scientific">Bacillus salipaludis</name>
    <dbReference type="NCBI Taxonomy" id="2547811"/>
    <lineage>
        <taxon>Bacteria</taxon>
        <taxon>Bacillati</taxon>
        <taxon>Bacillota</taxon>
        <taxon>Bacilli</taxon>
        <taxon>Bacillales</taxon>
        <taxon>Bacillaceae</taxon>
        <taxon>Bacillus</taxon>
    </lineage>
</organism>
<reference evidence="2 3" key="1">
    <citation type="submission" date="2019-03" db="EMBL/GenBank/DDBJ databases">
        <title>Bacillus niacini sp. nov. a Nicotinate-Metabolizing Mesophile Isolated from Soil.</title>
        <authorList>
            <person name="Zhang G."/>
        </authorList>
    </citation>
    <scope>NUCLEOTIDE SEQUENCE [LARGE SCALE GENOMIC DNA]</scope>
    <source>
        <strain evidence="2 3">WN066</strain>
    </source>
</reference>
<evidence type="ECO:0000313" key="2">
    <source>
        <dbReference type="EMBL" id="TDK60305.1"/>
    </source>
</evidence>